<accession>A0A3N4IQY5</accession>
<feature type="domain" description="ABC1 atypical kinase-like" evidence="6">
    <location>
        <begin position="527"/>
        <end position="771"/>
    </location>
</feature>
<keyword evidence="3" id="KW-0547">Nucleotide-binding</keyword>
<dbReference type="InterPro" id="IPR004147">
    <property type="entry name" value="ABC1_dom"/>
</dbReference>
<dbReference type="OrthoDB" id="201153at2759"/>
<evidence type="ECO:0000256" key="1">
    <source>
        <dbReference type="ARBA" id="ARBA00009670"/>
    </source>
</evidence>
<dbReference type="GO" id="GO:0016740">
    <property type="term" value="F:transferase activity"/>
    <property type="evidence" value="ECO:0007669"/>
    <property type="project" value="UniProtKB-KW"/>
</dbReference>
<dbReference type="EMBL" id="ML119647">
    <property type="protein sequence ID" value="RPA87158.1"/>
    <property type="molecule type" value="Genomic_DNA"/>
</dbReference>
<organism evidence="7 8">
    <name type="scientific">Ascobolus immersus RN42</name>
    <dbReference type="NCBI Taxonomy" id="1160509"/>
    <lineage>
        <taxon>Eukaryota</taxon>
        <taxon>Fungi</taxon>
        <taxon>Dikarya</taxon>
        <taxon>Ascomycota</taxon>
        <taxon>Pezizomycotina</taxon>
        <taxon>Pezizomycetes</taxon>
        <taxon>Pezizales</taxon>
        <taxon>Ascobolaceae</taxon>
        <taxon>Ascobolus</taxon>
    </lineage>
</organism>
<feature type="region of interest" description="Disordered" evidence="5">
    <location>
        <begin position="253"/>
        <end position="279"/>
    </location>
</feature>
<dbReference type="InterPro" id="IPR011009">
    <property type="entry name" value="Kinase-like_dom_sf"/>
</dbReference>
<evidence type="ECO:0000313" key="7">
    <source>
        <dbReference type="EMBL" id="RPA87158.1"/>
    </source>
</evidence>
<dbReference type="InterPro" id="IPR051409">
    <property type="entry name" value="Atypical_kinase_ADCK"/>
</dbReference>
<proteinExistence type="inferred from homology"/>
<feature type="compositionally biased region" description="Polar residues" evidence="5">
    <location>
        <begin position="351"/>
        <end position="371"/>
    </location>
</feature>
<evidence type="ECO:0000313" key="8">
    <source>
        <dbReference type="Proteomes" id="UP000275078"/>
    </source>
</evidence>
<name>A0A3N4IQY5_ASCIM</name>
<reference evidence="7 8" key="1">
    <citation type="journal article" date="2018" name="Nat. Ecol. Evol.">
        <title>Pezizomycetes genomes reveal the molecular basis of ectomycorrhizal truffle lifestyle.</title>
        <authorList>
            <person name="Murat C."/>
            <person name="Payen T."/>
            <person name="Noel B."/>
            <person name="Kuo A."/>
            <person name="Morin E."/>
            <person name="Chen J."/>
            <person name="Kohler A."/>
            <person name="Krizsan K."/>
            <person name="Balestrini R."/>
            <person name="Da Silva C."/>
            <person name="Montanini B."/>
            <person name="Hainaut M."/>
            <person name="Levati E."/>
            <person name="Barry K.W."/>
            <person name="Belfiori B."/>
            <person name="Cichocki N."/>
            <person name="Clum A."/>
            <person name="Dockter R.B."/>
            <person name="Fauchery L."/>
            <person name="Guy J."/>
            <person name="Iotti M."/>
            <person name="Le Tacon F."/>
            <person name="Lindquist E.A."/>
            <person name="Lipzen A."/>
            <person name="Malagnac F."/>
            <person name="Mello A."/>
            <person name="Molinier V."/>
            <person name="Miyauchi S."/>
            <person name="Poulain J."/>
            <person name="Riccioni C."/>
            <person name="Rubini A."/>
            <person name="Sitrit Y."/>
            <person name="Splivallo R."/>
            <person name="Traeger S."/>
            <person name="Wang M."/>
            <person name="Zifcakova L."/>
            <person name="Wipf D."/>
            <person name="Zambonelli A."/>
            <person name="Paolocci F."/>
            <person name="Nowrousian M."/>
            <person name="Ottonello S."/>
            <person name="Baldrian P."/>
            <person name="Spatafora J.W."/>
            <person name="Henrissat B."/>
            <person name="Nagy L.G."/>
            <person name="Aury J.M."/>
            <person name="Wincker P."/>
            <person name="Grigoriev I.V."/>
            <person name="Bonfante P."/>
            <person name="Martin F.M."/>
        </authorList>
    </citation>
    <scope>NUCLEOTIDE SEQUENCE [LARGE SCALE GENOMIC DNA]</scope>
    <source>
        <strain evidence="7 8">RN42</strain>
    </source>
</reference>
<feature type="region of interest" description="Disordered" evidence="5">
    <location>
        <begin position="74"/>
        <end position="96"/>
    </location>
</feature>
<dbReference type="Pfam" id="PF03109">
    <property type="entry name" value="ABC1"/>
    <property type="match status" value="1"/>
</dbReference>
<keyword evidence="2" id="KW-0808">Transferase</keyword>
<keyword evidence="4" id="KW-0067">ATP-binding</keyword>
<dbReference type="SUPFAM" id="SSF56112">
    <property type="entry name" value="Protein kinase-like (PK-like)"/>
    <property type="match status" value="1"/>
</dbReference>
<evidence type="ECO:0000256" key="5">
    <source>
        <dbReference type="SAM" id="MobiDB-lite"/>
    </source>
</evidence>
<dbReference type="InterPro" id="IPR034646">
    <property type="entry name" value="ADCK3_dom"/>
</dbReference>
<sequence>MASKRILELWTLASATKSIAKHHLRLRSKQLNVYGLGGKSTPTVERVSELLKENNDLKEEKVLPTEPFRTEPIVEKHTKRREPDRTSWGREERKERERRALRAAAEGFNDPTGVLVKGPEQKVVLSEPPPIAYLTGKWLPKTSSKSDKIWDTVHKNSKRRRPIQWADYYGSEVESTPVQPEDTILSGKDGVLRDTQVGAVSDTVKFTPSTVQTSSSTILQEPEDTIEIPQQPVAPIDSAAIFDTVTNARAAQQAATTTIPQRPEDSIEEPSIKAESPVGTEAVYDTVKVVDSQKLAGAKPQKPEDQLSQSDIESEANPTGAEFDTAKVTQPREASTVPPQKPEDQLAEPEIQSSETQPEAQFNTIKLTQAQEPPKATPQKPEDILSNSDIEHSKKISAAELTRLETALGSIGAREQDMEDIEEQELHTHLPHKRRQLQESAVPTSRLSRIFHYGGLATSLAFGASTEWVRRVGSGDKSGSVLLSEKNIERLVNKLTKMRGAALKLGQMLSIQDSKLLPPAMQEVLTRVQDSANYMPARQRDQVLTQNLGPNWRKLFSEFEEIPMAAASIGQVHAAKLASTGMDVVVKVQYPGVAESIDSDLSNIAMLLMASKMLPKGLYLDKTIENARTELAWECDYIREANCARRFHELLKDESDIYCVPRIISEASGKTVLTMERMWGTAVTRMIDRLTQEQRDYIGSNILRLCLLEVCDYAFMQTDPNWTNFLWNEKTQKIELLDFGASREFPPQFIRLYVGVLCAAARGDRKACKQLSIDLGYLTGYESEAMTEAHINSIVTLAEPYRHDAPEVYDFSNQTITDRVKELIPLMLKERLSPPPEETYSLHRKMSGAFLLCARLGSRIRCREIFEDAVSRAQSL</sequence>
<dbReference type="Proteomes" id="UP000275078">
    <property type="component" value="Unassembled WGS sequence"/>
</dbReference>
<dbReference type="GO" id="GO:0006744">
    <property type="term" value="P:ubiquinone biosynthetic process"/>
    <property type="evidence" value="ECO:0007669"/>
    <property type="project" value="TreeGrafter"/>
</dbReference>
<comment type="similarity">
    <text evidence="1">Belongs to the protein kinase superfamily. ADCK protein kinase family.</text>
</comment>
<feature type="region of interest" description="Disordered" evidence="5">
    <location>
        <begin position="294"/>
        <end position="389"/>
    </location>
</feature>
<evidence type="ECO:0000259" key="6">
    <source>
        <dbReference type="Pfam" id="PF03109"/>
    </source>
</evidence>
<dbReference type="GO" id="GO:0005524">
    <property type="term" value="F:ATP binding"/>
    <property type="evidence" value="ECO:0007669"/>
    <property type="project" value="UniProtKB-KW"/>
</dbReference>
<gene>
    <name evidence="7" type="ORF">BJ508DRAFT_368296</name>
</gene>
<dbReference type="STRING" id="1160509.A0A3N4IQY5"/>
<dbReference type="PANTHER" id="PTHR43851:SF3">
    <property type="entry name" value="COENZYME Q8"/>
    <property type="match status" value="1"/>
</dbReference>
<evidence type="ECO:0000256" key="2">
    <source>
        <dbReference type="ARBA" id="ARBA00022679"/>
    </source>
</evidence>
<keyword evidence="8" id="KW-1185">Reference proteome</keyword>
<evidence type="ECO:0000256" key="4">
    <source>
        <dbReference type="ARBA" id="ARBA00022840"/>
    </source>
</evidence>
<evidence type="ECO:0000256" key="3">
    <source>
        <dbReference type="ARBA" id="ARBA00022741"/>
    </source>
</evidence>
<dbReference type="AlphaFoldDB" id="A0A3N4IQY5"/>
<dbReference type="CDD" id="cd13970">
    <property type="entry name" value="ABC1_ADCK3"/>
    <property type="match status" value="1"/>
</dbReference>
<protein>
    <submittedName>
        <fullName evidence="7">ABC1-domain-containing protein</fullName>
    </submittedName>
</protein>
<dbReference type="PANTHER" id="PTHR43851">
    <property type="match status" value="1"/>
</dbReference>